<name>A0ABS5E2P8_9BURK</name>
<proteinExistence type="predicted"/>
<dbReference type="Proteomes" id="UP000672097">
    <property type="component" value="Unassembled WGS sequence"/>
</dbReference>
<feature type="compositionally biased region" description="Low complexity" evidence="1">
    <location>
        <begin position="134"/>
        <end position="143"/>
    </location>
</feature>
<protein>
    <submittedName>
        <fullName evidence="2">DUF3108 domain-containing protein</fullName>
    </submittedName>
</protein>
<evidence type="ECO:0000313" key="2">
    <source>
        <dbReference type="EMBL" id="MBQ0937589.1"/>
    </source>
</evidence>
<sequence length="357" mass="38409">MVEPWRAVIASRSLPPGLARGGRLAAVVLGVVLLHGAVLNGLRLPWGALARQPPPEPMQVLALPAERLAQTPARPSAFPAQRTPAPKPVPQAPRPQLAQVQGTAQPLAAAPVARPEPVSAAPEDLPLPAPSAGPRPGRAAPRAAAEVPHSLTLRYAAQRGAAQGQAQIDWQTHDERFVLSVKVDVPGTPAIDWLSRGQLSSQGLAPERMVEQHKQRAVRAVNFQRDKGLISFSGSPRSAALGPQAQDRASWLVQLWAWARALPSPPRTGQTLRFAVASPRGDVDEWTFEVHAPEVREVAGHRVSLTPLVRSPQRPYDLRVTVWLTQDAAQWPAGVSWGVEPGGMPLVLWLAEWPDSE</sequence>
<comment type="caution">
    <text evidence="2">The sequence shown here is derived from an EMBL/GenBank/DDBJ whole genome shotgun (WGS) entry which is preliminary data.</text>
</comment>
<dbReference type="EMBL" id="JAGQDG010000009">
    <property type="protein sequence ID" value="MBQ0937589.1"/>
    <property type="molecule type" value="Genomic_DNA"/>
</dbReference>
<dbReference type="RefSeq" id="WP_210811200.1">
    <property type="nucleotide sequence ID" value="NZ_JAGQDG010000009.1"/>
</dbReference>
<evidence type="ECO:0000256" key="1">
    <source>
        <dbReference type="SAM" id="MobiDB-lite"/>
    </source>
</evidence>
<reference evidence="2 3" key="1">
    <citation type="submission" date="2021-04" db="EMBL/GenBank/DDBJ databases">
        <title>The genome sequence of type strain Ideonella paludis KCTC 32238.</title>
        <authorList>
            <person name="Liu Y."/>
        </authorList>
    </citation>
    <scope>NUCLEOTIDE SEQUENCE [LARGE SCALE GENOMIC DNA]</scope>
    <source>
        <strain evidence="2 3">KCTC 32238</strain>
    </source>
</reference>
<accession>A0ABS5E2P8</accession>
<organism evidence="2 3">
    <name type="scientific">Ideonella paludis</name>
    <dbReference type="NCBI Taxonomy" id="1233411"/>
    <lineage>
        <taxon>Bacteria</taxon>
        <taxon>Pseudomonadati</taxon>
        <taxon>Pseudomonadota</taxon>
        <taxon>Betaproteobacteria</taxon>
        <taxon>Burkholderiales</taxon>
        <taxon>Sphaerotilaceae</taxon>
        <taxon>Ideonella</taxon>
    </lineage>
</organism>
<feature type="region of interest" description="Disordered" evidence="1">
    <location>
        <begin position="74"/>
        <end position="143"/>
    </location>
</feature>
<evidence type="ECO:0000313" key="3">
    <source>
        <dbReference type="Proteomes" id="UP000672097"/>
    </source>
</evidence>
<keyword evidence="3" id="KW-1185">Reference proteome</keyword>
<gene>
    <name evidence="2" type="ORF">KAK11_19850</name>
</gene>